<comment type="subcellular location">
    <subcellularLocation>
        <location evidence="1">Nucleus</location>
    </subcellularLocation>
</comment>
<dbReference type="PANTHER" id="PTHR12687:SF4">
    <property type="entry name" value="NUCLEOLAR COMPLEX PROTEIN 2 HOMOLOG"/>
    <property type="match status" value="1"/>
</dbReference>
<dbReference type="STRING" id="698492.A0A0E9NA98"/>
<accession>A0A0E9NA98</accession>
<keyword evidence="6" id="KW-1185">Reference proteome</keyword>
<organism evidence="5 6">
    <name type="scientific">Saitoella complicata (strain BCRC 22490 / CBS 7301 / JCM 7358 / NBRC 10748 / NRRL Y-17804)</name>
    <dbReference type="NCBI Taxonomy" id="698492"/>
    <lineage>
        <taxon>Eukaryota</taxon>
        <taxon>Fungi</taxon>
        <taxon>Dikarya</taxon>
        <taxon>Ascomycota</taxon>
        <taxon>Taphrinomycotina</taxon>
        <taxon>Taphrinomycotina incertae sedis</taxon>
        <taxon>Saitoella</taxon>
    </lineage>
</organism>
<feature type="compositionally biased region" description="Polar residues" evidence="4">
    <location>
        <begin position="727"/>
        <end position="737"/>
    </location>
</feature>
<evidence type="ECO:0000256" key="1">
    <source>
        <dbReference type="ARBA" id="ARBA00004123"/>
    </source>
</evidence>
<feature type="region of interest" description="Disordered" evidence="4">
    <location>
        <begin position="938"/>
        <end position="974"/>
    </location>
</feature>
<dbReference type="SUPFAM" id="SSF64182">
    <property type="entry name" value="DHH phosphoesterases"/>
    <property type="match status" value="1"/>
</dbReference>
<feature type="compositionally biased region" description="Low complexity" evidence="4">
    <location>
        <begin position="738"/>
        <end position="747"/>
    </location>
</feature>
<comment type="similarity">
    <text evidence="2">Belongs to the NOC2 family.</text>
</comment>
<reference evidence="5 6" key="1">
    <citation type="journal article" date="2011" name="J. Gen. Appl. Microbiol.">
        <title>Draft genome sequencing of the enigmatic yeast Saitoella complicata.</title>
        <authorList>
            <person name="Nishida H."/>
            <person name="Hamamoto M."/>
            <person name="Sugiyama J."/>
        </authorList>
    </citation>
    <scope>NUCLEOTIDE SEQUENCE [LARGE SCALE GENOMIC DNA]</scope>
    <source>
        <strain evidence="5 6">NRRL Y-17804</strain>
    </source>
</reference>
<feature type="compositionally biased region" description="Acidic residues" evidence="4">
    <location>
        <begin position="85"/>
        <end position="109"/>
    </location>
</feature>
<feature type="compositionally biased region" description="Gly residues" evidence="4">
    <location>
        <begin position="842"/>
        <end position="858"/>
    </location>
</feature>
<dbReference type="GO" id="GO:0042273">
    <property type="term" value="P:ribosomal large subunit biogenesis"/>
    <property type="evidence" value="ECO:0007669"/>
    <property type="project" value="TreeGrafter"/>
</dbReference>
<comment type="caution">
    <text evidence="5">The sequence shown here is derived from an EMBL/GenBank/DDBJ whole genome shotgun (WGS) entry which is preliminary data.</text>
</comment>
<dbReference type="InterPro" id="IPR005343">
    <property type="entry name" value="Noc2"/>
</dbReference>
<dbReference type="Pfam" id="PF03715">
    <property type="entry name" value="Noc2"/>
    <property type="match status" value="1"/>
</dbReference>
<dbReference type="InterPro" id="IPR016024">
    <property type="entry name" value="ARM-type_fold"/>
</dbReference>
<dbReference type="EMBL" id="BACD03000005">
    <property type="protein sequence ID" value="GAO46723.1"/>
    <property type="molecule type" value="Genomic_DNA"/>
</dbReference>
<reference evidence="5 6" key="3">
    <citation type="journal article" date="2015" name="Genome Announc.">
        <title>Draft Genome Sequence of the Archiascomycetous Yeast Saitoella complicata.</title>
        <authorList>
            <person name="Yamauchi K."/>
            <person name="Kondo S."/>
            <person name="Hamamoto M."/>
            <person name="Takahashi Y."/>
            <person name="Ogura Y."/>
            <person name="Hayashi T."/>
            <person name="Nishida H."/>
        </authorList>
    </citation>
    <scope>NUCLEOTIDE SEQUENCE [LARGE SCALE GENOMIC DNA]</scope>
    <source>
        <strain evidence="5 6">NRRL Y-17804</strain>
    </source>
</reference>
<feature type="compositionally biased region" description="Basic and acidic residues" evidence="4">
    <location>
        <begin position="114"/>
        <end position="131"/>
    </location>
</feature>
<dbReference type="GO" id="GO:0005654">
    <property type="term" value="C:nucleoplasm"/>
    <property type="evidence" value="ECO:0007669"/>
    <property type="project" value="TreeGrafter"/>
</dbReference>
<feature type="region of interest" description="Disordered" evidence="4">
    <location>
        <begin position="1"/>
        <end position="131"/>
    </location>
</feature>
<name>A0A0E9NA98_SAICN</name>
<dbReference type="SUPFAM" id="SSF48371">
    <property type="entry name" value="ARM repeat"/>
    <property type="match status" value="1"/>
</dbReference>
<dbReference type="GO" id="GO:0030690">
    <property type="term" value="C:Noc1p-Noc2p complex"/>
    <property type="evidence" value="ECO:0007669"/>
    <property type="project" value="TreeGrafter"/>
</dbReference>
<reference evidence="5 6" key="2">
    <citation type="journal article" date="2014" name="J. Gen. Appl. Microbiol.">
        <title>The early diverging ascomycetous budding yeast Saitoella complicata has three histone deacetylases belonging to the Clr6, Hos2, and Rpd3 lineages.</title>
        <authorList>
            <person name="Nishida H."/>
            <person name="Matsumoto T."/>
            <person name="Kondo S."/>
            <person name="Hamamoto M."/>
            <person name="Yoshikawa H."/>
        </authorList>
    </citation>
    <scope>NUCLEOTIDE SEQUENCE [LARGE SCALE GENOMIC DNA]</scope>
    <source>
        <strain evidence="5 6">NRRL Y-17804</strain>
    </source>
</reference>
<feature type="compositionally biased region" description="Basic and acidic residues" evidence="4">
    <location>
        <begin position="50"/>
        <end position="63"/>
    </location>
</feature>
<dbReference type="Proteomes" id="UP000033140">
    <property type="component" value="Unassembled WGS sequence"/>
</dbReference>
<evidence type="ECO:0000313" key="6">
    <source>
        <dbReference type="Proteomes" id="UP000033140"/>
    </source>
</evidence>
<protein>
    <submittedName>
        <fullName evidence="5">Uncharacterized protein</fullName>
    </submittedName>
</protein>
<feature type="compositionally biased region" description="Acidic residues" evidence="4">
    <location>
        <begin position="691"/>
        <end position="715"/>
    </location>
</feature>
<dbReference type="PANTHER" id="PTHR12687">
    <property type="entry name" value="NUCLEOLAR COMPLEX 2 AND RAD4-RELATED"/>
    <property type="match status" value="1"/>
</dbReference>
<feature type="compositionally biased region" description="Acidic residues" evidence="4">
    <location>
        <begin position="158"/>
        <end position="171"/>
    </location>
</feature>
<gene>
    <name evidence="5" type="ORF">G7K_0945-t1</name>
</gene>
<dbReference type="GO" id="GO:0005730">
    <property type="term" value="C:nucleolus"/>
    <property type="evidence" value="ECO:0007669"/>
    <property type="project" value="TreeGrafter"/>
</dbReference>
<evidence type="ECO:0000256" key="4">
    <source>
        <dbReference type="SAM" id="MobiDB-lite"/>
    </source>
</evidence>
<keyword evidence="3" id="KW-0539">Nucleus</keyword>
<dbReference type="GO" id="GO:0030691">
    <property type="term" value="C:Noc2p-Noc3p complex"/>
    <property type="evidence" value="ECO:0007669"/>
    <property type="project" value="TreeGrafter"/>
</dbReference>
<feature type="region of interest" description="Disordered" evidence="4">
    <location>
        <begin position="834"/>
        <end position="924"/>
    </location>
</feature>
<feature type="compositionally biased region" description="Basic residues" evidence="4">
    <location>
        <begin position="1"/>
        <end position="14"/>
    </location>
</feature>
<proteinExistence type="inferred from homology"/>
<evidence type="ECO:0000256" key="2">
    <source>
        <dbReference type="ARBA" id="ARBA00005907"/>
    </source>
</evidence>
<sequence>MGKASKATKKFQKNHLKETLDRRRAVKKNYKGKNVGPAKKGGANAQLSVEDLKAEKMREKELEEMSMGDFLAGGFEVPEGQDGVAAEDDGSAEEDDEDMEEDDEEEEETAAPSKKKENKAAQHKQDIEALKSQDPEFYKYLQENDAGLLDFSDAEDDDLANLDSDAEDLDDPSTPSASGAEVVTKAHLKRWRTALVSEHSLKALRRVVLAFRAAAHQGEDNDANKTYKYAIQEPAVFDELMILALTHIPEVVAHHIPAKENGGLDTGGDKAKKYRNLIPLLKSHFGSLGYMLPNLSDPATLKLVLTTTEKLVPYMLSFRKFLRGFLKSVIDIWGTNTHDSVRIAAFLLIRKFCVVGDSTIRDVCLKASYQTLIRASRSTTVHSLPAINLLKNSAAELYGLDLSASYQHAFGFVRQLAVHLRQSITQKSKEAYKGVYNWQYAHSLDFWGLVLGQYAKSPESPLRALVYPLVQVVLGAMRLIPTAQFFPLRFHLIRTLIKLSAATKTYIPLASALFEVLESAELRKKPKPSTLKPLDFGYVVRAPKSYLRTKAYQDGVCDEVAELLVEYYALEAKSIAFPELVVPAIVALKRWTKKSKNAKFNRTIGTIIDKFDMNAKFVTARRANIEFAPENRGEVDNFLKDLAVEKTPLGGYAKVQREVREERRRMIEEAEREESNARAERRDARKKGYGSDEEEESEGEMEVDENESEEEEDDDPRASPLTVAIAGSSSSRASHTGTRSATPSRAPAARFACPIPAPSIEDPHVTLFPSLSTRKTKPTGWTCWHTSPMPVHILPTTTTIILGKMSTYLQGTVATAASSILYDRYLELEGMSTSVSSSRSGSRGGGSSSGGSSNGGEGSDQRRPRSPFLPSAHQHEHQHHGLLQQGQGHYAMPSPPRMYTHSPSPPPLTYQSHPSQPPPSMMAHSQKRKFSTNGLLTTNPTLPQKSTRIHAPPKLDQHPTWNPPLQREARSTTTTEDLSFVVEGLREWPAGMHSIGSARGFLLRAAKAASAPPSSFSSSSSSSKILLVPDRDADGLSSGQIIKRTLLLLGAHPDNIYTHFVHKSRSVHDPIERAAMEAYGARYIVVLDQGSRGGPPLVAPTSGVGESVEVLVIDHHYSEDFPEGAMVVSACQHPPIATTSMLAYILCTPLHRSVADLVGWFAILGTYGDLGSSIKFDGKPWPEELAPLLKTYTKKRFTESVSLINAPRRLDGNPLPAWEALDAADASPITVVESQALRCAKEVTKAEIERWQRAAPKFSRDGRVAVVEVDSFAQVHPVIASRWSSTLSKGSKGGRGRCEMVCVANTGYIDARVNFSCRPVGPGRLTTEEGAEGDVDLIAMLEEYASRKEGFRSRVGADFARGHRRATGGSLAVGLWEEFRDEILEVGVKDPKELSVKEVKEAKEQKGQKKLDGFFVKKE</sequence>
<feature type="compositionally biased region" description="Basic and acidic residues" evidence="4">
    <location>
        <begin position="667"/>
        <end position="683"/>
    </location>
</feature>
<dbReference type="Gene3D" id="3.90.1640.30">
    <property type="match status" value="1"/>
</dbReference>
<feature type="region of interest" description="Disordered" evidence="4">
    <location>
        <begin position="667"/>
        <end position="747"/>
    </location>
</feature>
<feature type="region of interest" description="Disordered" evidence="4">
    <location>
        <begin position="158"/>
        <end position="181"/>
    </location>
</feature>
<evidence type="ECO:0000313" key="5">
    <source>
        <dbReference type="EMBL" id="GAO46723.1"/>
    </source>
</evidence>
<evidence type="ECO:0000256" key="3">
    <source>
        <dbReference type="ARBA" id="ARBA00023242"/>
    </source>
</evidence>
<dbReference type="InterPro" id="IPR038763">
    <property type="entry name" value="DHH_sf"/>
</dbReference>